<evidence type="ECO:0000256" key="2">
    <source>
        <dbReference type="ARBA" id="ARBA00022729"/>
    </source>
</evidence>
<dbReference type="PANTHER" id="PTHR35936">
    <property type="entry name" value="MEMBRANE-BOUND LYTIC MUREIN TRANSGLYCOSYLASE F"/>
    <property type="match status" value="1"/>
</dbReference>
<dbReference type="Pfam" id="PF00497">
    <property type="entry name" value="SBP_bac_3"/>
    <property type="match status" value="1"/>
</dbReference>
<dbReference type="InterPro" id="IPR001638">
    <property type="entry name" value="Solute-binding_3/MltF_N"/>
</dbReference>
<name>A0A4R1NSU0_9GAMM</name>
<evidence type="ECO:0000313" key="5">
    <source>
        <dbReference type="Proteomes" id="UP000295169"/>
    </source>
</evidence>
<evidence type="ECO:0000256" key="1">
    <source>
        <dbReference type="ARBA" id="ARBA00010333"/>
    </source>
</evidence>
<comment type="caution">
    <text evidence="4">The sequence shown here is derived from an EMBL/GenBank/DDBJ whole genome shotgun (WGS) entry which is preliminary data.</text>
</comment>
<dbReference type="PANTHER" id="PTHR35936:SF17">
    <property type="entry name" value="ARGININE-BINDING EXTRACELLULAR PROTEIN ARTP"/>
    <property type="match status" value="1"/>
</dbReference>
<dbReference type="SUPFAM" id="SSF53850">
    <property type="entry name" value="Periplasmic binding protein-like II"/>
    <property type="match status" value="1"/>
</dbReference>
<keyword evidence="2" id="KW-0732">Signal</keyword>
<accession>A0A4R1NSU0</accession>
<reference evidence="4 5" key="1">
    <citation type="submission" date="2019-03" db="EMBL/GenBank/DDBJ databases">
        <title>Genomic Encyclopedia of Type Strains, Phase IV (KMG-IV): sequencing the most valuable type-strain genomes for metagenomic binning, comparative biology and taxonomic classification.</title>
        <authorList>
            <person name="Goeker M."/>
        </authorList>
    </citation>
    <scope>NUCLEOTIDE SEQUENCE [LARGE SCALE GENOMIC DNA]</scope>
    <source>
        <strain evidence="4 5">DSM 2286</strain>
    </source>
</reference>
<dbReference type="AlphaFoldDB" id="A0A4R1NSU0"/>
<sequence>MADDSVIAPTGTLRAAYIVANLAQGRLDSETGKVSGVVADITTELARRADVASTLTPLATATDVLEAVRTGKADIGFVAPNPEREGVVMYSQTYMLVQQSALVNSDSPLRSVRDLDQPEVVIGANTDDSVGVWLKEHLASARVRTTPDYSLREAVQWLKDGTVVAFAGNRQRLVANTRNAPGLRLLSDNFYGVPQTIAVPLDRPDRLKWIDAALDDLRNSGFLAKSMARSGVDGIDLAPVQPR</sequence>
<feature type="domain" description="Solute-binding protein family 3/N-terminal" evidence="3">
    <location>
        <begin position="12"/>
        <end position="234"/>
    </location>
</feature>
<gene>
    <name evidence="4" type="ORF">EV691_1691</name>
</gene>
<dbReference type="EMBL" id="SMMU01000069">
    <property type="protein sequence ID" value="TCL15305.1"/>
    <property type="molecule type" value="Genomic_DNA"/>
</dbReference>
<dbReference type="Gene3D" id="3.40.190.10">
    <property type="entry name" value="Periplasmic binding protein-like II"/>
    <property type="match status" value="2"/>
</dbReference>
<proteinExistence type="inferred from homology"/>
<dbReference type="RefSeq" id="WP_165496612.1">
    <property type="nucleotide sequence ID" value="NZ_JBHLST010000084.1"/>
</dbReference>
<dbReference type="SMART" id="SM00062">
    <property type="entry name" value="PBPb"/>
    <property type="match status" value="1"/>
</dbReference>
<evidence type="ECO:0000259" key="3">
    <source>
        <dbReference type="SMART" id="SM00062"/>
    </source>
</evidence>
<evidence type="ECO:0000313" key="4">
    <source>
        <dbReference type="EMBL" id="TCL15305.1"/>
    </source>
</evidence>
<organism evidence="4 5">
    <name type="scientific">Azotobacter chroococcum</name>
    <dbReference type="NCBI Taxonomy" id="353"/>
    <lineage>
        <taxon>Bacteria</taxon>
        <taxon>Pseudomonadati</taxon>
        <taxon>Pseudomonadota</taxon>
        <taxon>Gammaproteobacteria</taxon>
        <taxon>Pseudomonadales</taxon>
        <taxon>Pseudomonadaceae</taxon>
        <taxon>Azotobacter</taxon>
    </lineage>
</organism>
<protein>
    <submittedName>
        <fullName evidence="4">Amino acid ABC transporter substrate-binding protein (PAAT family)</fullName>
    </submittedName>
</protein>
<dbReference type="Proteomes" id="UP000295169">
    <property type="component" value="Unassembled WGS sequence"/>
</dbReference>
<comment type="similarity">
    <text evidence="1">Belongs to the bacterial solute-binding protein 3 family.</text>
</comment>